<keyword evidence="3" id="KW-0804">Transcription</keyword>
<name>A0A1Y3XXC5_9ACTN</name>
<dbReference type="Gene3D" id="3.40.50.2300">
    <property type="match status" value="2"/>
</dbReference>
<gene>
    <name evidence="5" type="ORF">B5G02_06995</name>
</gene>
<keyword evidence="6" id="KW-1185">Reference proteome</keyword>
<dbReference type="SUPFAM" id="SSF47413">
    <property type="entry name" value="lambda repressor-like DNA-binding domains"/>
    <property type="match status" value="1"/>
</dbReference>
<dbReference type="SMART" id="SM00354">
    <property type="entry name" value="HTH_LACI"/>
    <property type="match status" value="1"/>
</dbReference>
<dbReference type="PROSITE" id="PS50932">
    <property type="entry name" value="HTH_LACI_2"/>
    <property type="match status" value="1"/>
</dbReference>
<dbReference type="Proteomes" id="UP000195781">
    <property type="component" value="Unassembled WGS sequence"/>
</dbReference>
<feature type="domain" description="HTH lacI-type" evidence="4">
    <location>
        <begin position="4"/>
        <end position="58"/>
    </location>
</feature>
<dbReference type="InterPro" id="IPR046335">
    <property type="entry name" value="LacI/GalR-like_sensor"/>
</dbReference>
<dbReference type="InterPro" id="IPR000843">
    <property type="entry name" value="HTH_LacI"/>
</dbReference>
<dbReference type="CDD" id="cd01392">
    <property type="entry name" value="HTH_LacI"/>
    <property type="match status" value="1"/>
</dbReference>
<proteinExistence type="predicted"/>
<reference evidence="6" key="1">
    <citation type="submission" date="2017-04" db="EMBL/GenBank/DDBJ databases">
        <title>Function of individual gut microbiota members based on whole genome sequencing of pure cultures obtained from chicken caecum.</title>
        <authorList>
            <person name="Medvecky M."/>
            <person name="Cejkova D."/>
            <person name="Polansky O."/>
            <person name="Karasova D."/>
            <person name="Kubasova T."/>
            <person name="Cizek A."/>
            <person name="Rychlik I."/>
        </authorList>
    </citation>
    <scope>NUCLEOTIDE SEQUENCE [LARGE SCALE GENOMIC DNA]</scope>
    <source>
        <strain evidence="6">An5</strain>
    </source>
</reference>
<dbReference type="RefSeq" id="WP_094335713.1">
    <property type="nucleotide sequence ID" value="NZ_NFIE01000015.1"/>
</dbReference>
<dbReference type="OrthoDB" id="37081at2"/>
<evidence type="ECO:0000259" key="4">
    <source>
        <dbReference type="PROSITE" id="PS50932"/>
    </source>
</evidence>
<evidence type="ECO:0000256" key="2">
    <source>
        <dbReference type="ARBA" id="ARBA00023125"/>
    </source>
</evidence>
<dbReference type="InterPro" id="IPR010982">
    <property type="entry name" value="Lambda_DNA-bd_dom_sf"/>
</dbReference>
<accession>A0A1Y3XXC5</accession>
<dbReference type="InterPro" id="IPR028082">
    <property type="entry name" value="Peripla_BP_I"/>
</dbReference>
<keyword evidence="1" id="KW-0805">Transcription regulation</keyword>
<dbReference type="GO" id="GO:0000976">
    <property type="term" value="F:transcription cis-regulatory region binding"/>
    <property type="evidence" value="ECO:0007669"/>
    <property type="project" value="TreeGrafter"/>
</dbReference>
<dbReference type="Gene3D" id="1.10.260.40">
    <property type="entry name" value="lambda repressor-like DNA-binding domains"/>
    <property type="match status" value="1"/>
</dbReference>
<evidence type="ECO:0000313" key="5">
    <source>
        <dbReference type="EMBL" id="OUN87907.1"/>
    </source>
</evidence>
<dbReference type="Pfam" id="PF13377">
    <property type="entry name" value="Peripla_BP_3"/>
    <property type="match status" value="1"/>
</dbReference>
<dbReference type="Pfam" id="PF00356">
    <property type="entry name" value="LacI"/>
    <property type="match status" value="1"/>
</dbReference>
<sequence length="372" mass="39491">MGRVRIVDVAREAGVSLGTVSNALNHPERVRPDTRKLIEETIDRLGYLPNQSARLLAGGTNKVFGLILPCLTHGCSVQIANGAHNEALRHGYDVIVLCVNGDESCEGRYLRFFAGMQVAGVLMQPIANPRRYEELDLPMPTVYLGASEAPYHALAVTPDYEAQGAIVAEHVLARGAERVAVIGMPDIYQRAGRLVGIRATLAAQGVENVEVIEEGRSAGTGDGARLGALLAGRDVASRPDAIIALSDVLATGAIEGVRARGLSVPDDIMVAGCDGNPLAWSSGVRLTTCSPAGYELGRKGVQLLLRSIEEAETKKSVVHVHQDAFALVEQRQGATHEVIRPFLLERESTVGADARSEGALAGVPELDIGSFL</sequence>
<dbReference type="EMBL" id="NFIE01000015">
    <property type="protein sequence ID" value="OUN87907.1"/>
    <property type="molecule type" value="Genomic_DNA"/>
</dbReference>
<dbReference type="PANTHER" id="PTHR30146:SF109">
    <property type="entry name" value="HTH-TYPE TRANSCRIPTIONAL REGULATOR GALS"/>
    <property type="match status" value="1"/>
</dbReference>
<dbReference type="PANTHER" id="PTHR30146">
    <property type="entry name" value="LACI-RELATED TRANSCRIPTIONAL REPRESSOR"/>
    <property type="match status" value="1"/>
</dbReference>
<dbReference type="CDD" id="cd06267">
    <property type="entry name" value="PBP1_LacI_sugar_binding-like"/>
    <property type="match status" value="1"/>
</dbReference>
<keyword evidence="2" id="KW-0238">DNA-binding</keyword>
<comment type="caution">
    <text evidence="5">The sequence shown here is derived from an EMBL/GenBank/DDBJ whole genome shotgun (WGS) entry which is preliminary data.</text>
</comment>
<evidence type="ECO:0000256" key="3">
    <source>
        <dbReference type="ARBA" id="ARBA00023163"/>
    </source>
</evidence>
<dbReference type="AlphaFoldDB" id="A0A1Y3XXC5"/>
<protein>
    <submittedName>
        <fullName evidence="5">LacI family transcriptional regulator</fullName>
    </submittedName>
</protein>
<dbReference type="GO" id="GO:0003700">
    <property type="term" value="F:DNA-binding transcription factor activity"/>
    <property type="evidence" value="ECO:0007669"/>
    <property type="project" value="TreeGrafter"/>
</dbReference>
<organism evidence="5 6">
    <name type="scientific">[Collinsella] massiliensis</name>
    <dbReference type="NCBI Taxonomy" id="1232426"/>
    <lineage>
        <taxon>Bacteria</taxon>
        <taxon>Bacillati</taxon>
        <taxon>Actinomycetota</taxon>
        <taxon>Coriobacteriia</taxon>
        <taxon>Coriobacteriales</taxon>
        <taxon>Coriobacteriaceae</taxon>
        <taxon>Enorma</taxon>
    </lineage>
</organism>
<dbReference type="SUPFAM" id="SSF53822">
    <property type="entry name" value="Periplasmic binding protein-like I"/>
    <property type="match status" value="1"/>
</dbReference>
<evidence type="ECO:0000313" key="6">
    <source>
        <dbReference type="Proteomes" id="UP000195781"/>
    </source>
</evidence>
<evidence type="ECO:0000256" key="1">
    <source>
        <dbReference type="ARBA" id="ARBA00023015"/>
    </source>
</evidence>
<dbReference type="PROSITE" id="PS00356">
    <property type="entry name" value="HTH_LACI_1"/>
    <property type="match status" value="1"/>
</dbReference>